<comment type="caution">
    <text evidence="1">The sequence shown here is derived from an EMBL/GenBank/DDBJ whole genome shotgun (WGS) entry which is preliminary data.</text>
</comment>
<protein>
    <submittedName>
        <fullName evidence="1">Uncharacterized protein</fullName>
    </submittedName>
</protein>
<organism evidence="1 2">
    <name type="scientific">Hohenbuehelia grisea</name>
    <dbReference type="NCBI Taxonomy" id="104357"/>
    <lineage>
        <taxon>Eukaryota</taxon>
        <taxon>Fungi</taxon>
        <taxon>Dikarya</taxon>
        <taxon>Basidiomycota</taxon>
        <taxon>Agaricomycotina</taxon>
        <taxon>Agaricomycetes</taxon>
        <taxon>Agaricomycetidae</taxon>
        <taxon>Agaricales</taxon>
        <taxon>Pleurotineae</taxon>
        <taxon>Pleurotaceae</taxon>
        <taxon>Hohenbuehelia</taxon>
    </lineage>
</organism>
<accession>A0ABR3J2F3</accession>
<evidence type="ECO:0000313" key="2">
    <source>
        <dbReference type="Proteomes" id="UP001556367"/>
    </source>
</evidence>
<name>A0ABR3J2F3_9AGAR</name>
<reference evidence="2" key="1">
    <citation type="submission" date="2024-06" db="EMBL/GenBank/DDBJ databases">
        <title>Multi-omics analyses provide insights into the biosynthesis of the anticancer antibiotic pleurotin in Hohenbuehelia grisea.</title>
        <authorList>
            <person name="Weaver J.A."/>
            <person name="Alberti F."/>
        </authorList>
    </citation>
    <scope>NUCLEOTIDE SEQUENCE [LARGE SCALE GENOMIC DNA]</scope>
    <source>
        <strain evidence="2">T-177</strain>
    </source>
</reference>
<dbReference type="Proteomes" id="UP001556367">
    <property type="component" value="Unassembled WGS sequence"/>
</dbReference>
<evidence type="ECO:0000313" key="1">
    <source>
        <dbReference type="EMBL" id="KAL0949788.1"/>
    </source>
</evidence>
<gene>
    <name evidence="1" type="ORF">HGRIS_009826</name>
</gene>
<keyword evidence="2" id="KW-1185">Reference proteome</keyword>
<sequence length="87" mass="9704">MHAHNHVLPVLTYGTALWYTGRRQKSLTEMMGRAQSAALRLILGTFKTTPVEDMQHLGAILPIAVLLERTLDTAAIRLRTLPRSAQL</sequence>
<proteinExistence type="predicted"/>
<dbReference type="EMBL" id="JASNQZ010000012">
    <property type="protein sequence ID" value="KAL0949788.1"/>
    <property type="molecule type" value="Genomic_DNA"/>
</dbReference>